<feature type="domain" description="CCHC-type" evidence="3">
    <location>
        <begin position="289"/>
        <end position="304"/>
    </location>
</feature>
<dbReference type="Proteomes" id="UP000265520">
    <property type="component" value="Unassembled WGS sequence"/>
</dbReference>
<accession>A0A392NPE1</accession>
<dbReference type="EMBL" id="LXQA010045731">
    <property type="protein sequence ID" value="MCI01282.1"/>
    <property type="molecule type" value="Genomic_DNA"/>
</dbReference>
<dbReference type="GO" id="GO:0008270">
    <property type="term" value="F:zinc ion binding"/>
    <property type="evidence" value="ECO:0007669"/>
    <property type="project" value="UniProtKB-KW"/>
</dbReference>
<dbReference type="Gene3D" id="4.10.60.10">
    <property type="entry name" value="Zinc finger, CCHC-type"/>
    <property type="match status" value="1"/>
</dbReference>
<dbReference type="SMART" id="SM00343">
    <property type="entry name" value="ZnF_C2HC"/>
    <property type="match status" value="3"/>
</dbReference>
<dbReference type="AlphaFoldDB" id="A0A392NPE1"/>
<comment type="caution">
    <text evidence="4">The sequence shown here is derived from an EMBL/GenBank/DDBJ whole genome shotgun (WGS) entry which is preliminary data.</text>
</comment>
<evidence type="ECO:0000313" key="5">
    <source>
        <dbReference type="Proteomes" id="UP000265520"/>
    </source>
</evidence>
<dbReference type="Pfam" id="PF00098">
    <property type="entry name" value="zf-CCHC"/>
    <property type="match status" value="3"/>
</dbReference>
<evidence type="ECO:0000259" key="3">
    <source>
        <dbReference type="PROSITE" id="PS50158"/>
    </source>
</evidence>
<evidence type="ECO:0000256" key="1">
    <source>
        <dbReference type="PROSITE-ProRule" id="PRU00047"/>
    </source>
</evidence>
<dbReference type="PANTHER" id="PTHR34482">
    <property type="entry name" value="DNA DAMAGE-INDUCIBLE PROTEIN 1-LIKE"/>
    <property type="match status" value="1"/>
</dbReference>
<evidence type="ECO:0000313" key="4">
    <source>
        <dbReference type="EMBL" id="MCI01282.1"/>
    </source>
</evidence>
<keyword evidence="1" id="KW-0863">Zinc-finger</keyword>
<dbReference type="InterPro" id="IPR001878">
    <property type="entry name" value="Znf_CCHC"/>
</dbReference>
<keyword evidence="1" id="KW-0862">Zinc</keyword>
<dbReference type="PANTHER" id="PTHR34482:SF49">
    <property type="entry name" value="RETROTRANSPOSON GAG DOMAIN-CONTAINING PROTEIN"/>
    <property type="match status" value="1"/>
</dbReference>
<dbReference type="InterPro" id="IPR036875">
    <property type="entry name" value="Znf_CCHC_sf"/>
</dbReference>
<organism evidence="4 5">
    <name type="scientific">Trifolium medium</name>
    <dbReference type="NCBI Taxonomy" id="97028"/>
    <lineage>
        <taxon>Eukaryota</taxon>
        <taxon>Viridiplantae</taxon>
        <taxon>Streptophyta</taxon>
        <taxon>Embryophyta</taxon>
        <taxon>Tracheophyta</taxon>
        <taxon>Spermatophyta</taxon>
        <taxon>Magnoliopsida</taxon>
        <taxon>eudicotyledons</taxon>
        <taxon>Gunneridae</taxon>
        <taxon>Pentapetalae</taxon>
        <taxon>rosids</taxon>
        <taxon>fabids</taxon>
        <taxon>Fabales</taxon>
        <taxon>Fabaceae</taxon>
        <taxon>Papilionoideae</taxon>
        <taxon>50 kb inversion clade</taxon>
        <taxon>NPAAA clade</taxon>
        <taxon>Hologalegina</taxon>
        <taxon>IRL clade</taxon>
        <taxon>Trifolieae</taxon>
        <taxon>Trifolium</taxon>
    </lineage>
</organism>
<name>A0A392NPE1_9FABA</name>
<reference evidence="4 5" key="1">
    <citation type="journal article" date="2018" name="Front. Plant Sci.">
        <title>Red Clover (Trifolium pratense) and Zigzag Clover (T. medium) - A Picture of Genomic Similarities and Differences.</title>
        <authorList>
            <person name="Dluhosova J."/>
            <person name="Istvanek J."/>
            <person name="Nedelnik J."/>
            <person name="Repkova J."/>
        </authorList>
    </citation>
    <scope>NUCLEOTIDE SEQUENCE [LARGE SCALE GENOMIC DNA]</scope>
    <source>
        <strain evidence="5">cv. 10/8</strain>
        <tissue evidence="4">Leaf</tissue>
    </source>
</reference>
<dbReference type="Pfam" id="PF03732">
    <property type="entry name" value="Retrotrans_gag"/>
    <property type="match status" value="1"/>
</dbReference>
<keyword evidence="1" id="KW-0479">Metal-binding</keyword>
<evidence type="ECO:0000256" key="2">
    <source>
        <dbReference type="SAM" id="MobiDB-lite"/>
    </source>
</evidence>
<proteinExistence type="predicted"/>
<dbReference type="InterPro" id="IPR005162">
    <property type="entry name" value="Retrotrans_gag_dom"/>
</dbReference>
<feature type="non-terminal residue" evidence="4">
    <location>
        <position position="316"/>
    </location>
</feature>
<feature type="compositionally biased region" description="Basic and acidic residues" evidence="2">
    <location>
        <begin position="214"/>
        <end position="237"/>
    </location>
</feature>
<protein>
    <submittedName>
        <fullName evidence="4">Cellular nucleic acid-binding protein</fullName>
    </submittedName>
</protein>
<keyword evidence="5" id="KW-1185">Reference proteome</keyword>
<dbReference type="GO" id="GO:0003676">
    <property type="term" value="F:nucleic acid binding"/>
    <property type="evidence" value="ECO:0007669"/>
    <property type="project" value="InterPro"/>
</dbReference>
<dbReference type="SUPFAM" id="SSF57756">
    <property type="entry name" value="Retrovirus zinc finger-like domains"/>
    <property type="match status" value="2"/>
</dbReference>
<feature type="domain" description="CCHC-type" evidence="3">
    <location>
        <begin position="269"/>
        <end position="285"/>
    </location>
</feature>
<dbReference type="PROSITE" id="PS50158">
    <property type="entry name" value="ZF_CCHC"/>
    <property type="match status" value="3"/>
</dbReference>
<feature type="region of interest" description="Disordered" evidence="2">
    <location>
        <begin position="213"/>
        <end position="242"/>
    </location>
</feature>
<feature type="domain" description="CCHC-type" evidence="3">
    <location>
        <begin position="250"/>
        <end position="265"/>
    </location>
</feature>
<sequence>MAGRTNTQIAEALATLAGIMARDHQPGREDEARLERFMKHKPPTFTGGYNPEGAVKWLDEVEIIFEAMRCTEEDKTSLGTHMLREEANHWWKNARQRIGAGGIAITWEMFKREFWVKYFPADVRNRKVVEFLELKQGNMTVAEYAAKFESLSAFSPYYNTPEAEYDKCVKFESGMRPEVKHLIGFSEIRDFPTLVNKSRICDEDGRAKVNHYKAVNDNKRKGPDRGKPYGDKNKKIGESSGGRRKGNGNCFKCGEVGHRFFECPRKEDKCFRCGKLGHKADVCREGVVCFNCGDEGHKSPECKKPKRMIGKVFALS</sequence>